<dbReference type="CDD" id="cd00167">
    <property type="entry name" value="SANT"/>
    <property type="match status" value="1"/>
</dbReference>
<feature type="region of interest" description="Disordered" evidence="1">
    <location>
        <begin position="84"/>
        <end position="121"/>
    </location>
</feature>
<dbReference type="InterPro" id="IPR001005">
    <property type="entry name" value="SANT/Myb"/>
</dbReference>
<feature type="region of interest" description="Disordered" evidence="1">
    <location>
        <begin position="1"/>
        <end position="39"/>
    </location>
</feature>
<dbReference type="Proteomes" id="UP000002009">
    <property type="component" value="Chromosome 1"/>
</dbReference>
<dbReference type="InParanoid" id="C1FDA1"/>
<feature type="compositionally biased region" description="Polar residues" evidence="1">
    <location>
        <begin position="179"/>
        <end position="190"/>
    </location>
</feature>
<keyword evidence="3" id="KW-0396">Initiation factor</keyword>
<gene>
    <name evidence="3" type="primary">BDP1</name>
    <name evidence="3" type="ORF">MICPUN_113932</name>
</gene>
<accession>C1FDA1</accession>
<dbReference type="GO" id="GO:0070898">
    <property type="term" value="P:RNA polymerase III preinitiation complex assembly"/>
    <property type="evidence" value="ECO:0007669"/>
    <property type="project" value="TreeGrafter"/>
</dbReference>
<evidence type="ECO:0000313" key="3">
    <source>
        <dbReference type="EMBL" id="ACO68355.1"/>
    </source>
</evidence>
<feature type="compositionally biased region" description="Basic and acidic residues" evidence="1">
    <location>
        <begin position="84"/>
        <end position="94"/>
    </location>
</feature>
<feature type="domain" description="Myb-like" evidence="2">
    <location>
        <begin position="296"/>
        <end position="344"/>
    </location>
</feature>
<dbReference type="GO" id="GO:0003743">
    <property type="term" value="F:translation initiation factor activity"/>
    <property type="evidence" value="ECO:0007669"/>
    <property type="project" value="UniProtKB-KW"/>
</dbReference>
<reference evidence="3 4" key="1">
    <citation type="journal article" date="2009" name="Science">
        <title>Green evolution and dynamic adaptations revealed by genomes of the marine picoeukaryotes Micromonas.</title>
        <authorList>
            <person name="Worden A.Z."/>
            <person name="Lee J.H."/>
            <person name="Mock T."/>
            <person name="Rouze P."/>
            <person name="Simmons M.P."/>
            <person name="Aerts A.L."/>
            <person name="Allen A.E."/>
            <person name="Cuvelier M.L."/>
            <person name="Derelle E."/>
            <person name="Everett M.V."/>
            <person name="Foulon E."/>
            <person name="Grimwood J."/>
            <person name="Gundlach H."/>
            <person name="Henrissat B."/>
            <person name="Napoli C."/>
            <person name="McDonald S.M."/>
            <person name="Parker M.S."/>
            <person name="Rombauts S."/>
            <person name="Salamov A."/>
            <person name="Von Dassow P."/>
            <person name="Badger J.H."/>
            <person name="Coutinho P.M."/>
            <person name="Demir E."/>
            <person name="Dubchak I."/>
            <person name="Gentemann C."/>
            <person name="Eikrem W."/>
            <person name="Gready J.E."/>
            <person name="John U."/>
            <person name="Lanier W."/>
            <person name="Lindquist E.A."/>
            <person name="Lucas S."/>
            <person name="Mayer K.F."/>
            <person name="Moreau H."/>
            <person name="Not F."/>
            <person name="Otillar R."/>
            <person name="Panaud O."/>
            <person name="Pangilinan J."/>
            <person name="Paulsen I."/>
            <person name="Piegu B."/>
            <person name="Poliakov A."/>
            <person name="Robbens S."/>
            <person name="Schmutz J."/>
            <person name="Toulza E."/>
            <person name="Wyss T."/>
            <person name="Zelensky A."/>
            <person name="Zhou K."/>
            <person name="Armbrust E.V."/>
            <person name="Bhattacharya D."/>
            <person name="Goodenough U.W."/>
            <person name="Van de Peer Y."/>
            <person name="Grigoriev I.V."/>
        </authorList>
    </citation>
    <scope>NUCLEOTIDE SEQUENCE [LARGE SCALE GENOMIC DNA]</scope>
    <source>
        <strain evidence="4">RCC299 / NOUM17</strain>
    </source>
</reference>
<dbReference type="PANTHER" id="PTHR22929:SF0">
    <property type="entry name" value="TRANSCRIPTION FACTOR TFIIIB COMPONENT B'' HOMOLOG"/>
    <property type="match status" value="1"/>
</dbReference>
<dbReference type="GO" id="GO:0001156">
    <property type="term" value="F:TFIIIC-class transcription factor complex binding"/>
    <property type="evidence" value="ECO:0007669"/>
    <property type="project" value="TreeGrafter"/>
</dbReference>
<keyword evidence="4" id="KW-1185">Reference proteome</keyword>
<dbReference type="GO" id="GO:0000126">
    <property type="term" value="C:transcription factor TFIIIB complex"/>
    <property type="evidence" value="ECO:0007669"/>
    <property type="project" value="TreeGrafter"/>
</dbReference>
<sequence length="388" mass="43440">MHVNKNRARETRRQDAADHSKRHAQGDAACPGSLSNQVSVGTTREQNNLRQAYSRLHDGKRQKEGVQNDESTLLLLGSVQSVKHNDLNLRERNRPASKSGDSGNRGPTSTHNPLFGKGTPAHRWVRTASTVRGNRLNATSRKNGAAPFSSKADYDVSRSIRDIIRQRSREERVAESKNRAVTRSTDTQPSPEKRQATVAPSQVVDGIGKNAKYSQKLLRDESNVCNMGVESNVAGLSDGTFPGAPQVRVVDGRIVVNEKSLIVSAMDERASILRDFIRVEESGNKLNSATYANYTKAEKWTREDTDFFYEALRQFGTDFSLLQRLFPGRSRRQLKKKYLVEDKVNPSRIEAAINDLKPRQQLYRSLIDLLTVPEQNASVEDARELLSD</sequence>
<feature type="compositionally biased region" description="Basic and acidic residues" evidence="1">
    <location>
        <begin position="7"/>
        <end position="19"/>
    </location>
</feature>
<name>C1FDA1_MICCC</name>
<dbReference type="InterPro" id="IPR039467">
    <property type="entry name" value="TFIIIB_B''_Myb"/>
</dbReference>
<dbReference type="RefSeq" id="XP_002507097.1">
    <property type="nucleotide sequence ID" value="XM_002507051.1"/>
</dbReference>
<dbReference type="PANTHER" id="PTHR22929">
    <property type="entry name" value="RNA POLYMERASE III TRANSCRIPTION INITIATION FACTOR B"/>
    <property type="match status" value="1"/>
</dbReference>
<dbReference type="SUPFAM" id="SSF46689">
    <property type="entry name" value="Homeodomain-like"/>
    <property type="match status" value="1"/>
</dbReference>
<dbReference type="EMBL" id="CP001574">
    <property type="protein sequence ID" value="ACO68355.1"/>
    <property type="molecule type" value="Genomic_DNA"/>
</dbReference>
<proteinExistence type="predicted"/>
<evidence type="ECO:0000259" key="2">
    <source>
        <dbReference type="SMART" id="SM00717"/>
    </source>
</evidence>
<feature type="region of interest" description="Disordered" evidence="1">
    <location>
        <begin position="167"/>
        <end position="200"/>
    </location>
</feature>
<feature type="compositionally biased region" description="Basic and acidic residues" evidence="1">
    <location>
        <begin position="167"/>
        <end position="178"/>
    </location>
</feature>
<keyword evidence="3" id="KW-0648">Protein biosynthesis</keyword>
<dbReference type="OrthoDB" id="272624at2759"/>
<dbReference type="STRING" id="296587.C1FDA1"/>
<dbReference type="GeneID" id="8250415"/>
<dbReference type="KEGG" id="mis:MICPUN_113932"/>
<feature type="compositionally biased region" description="Polar residues" evidence="1">
    <location>
        <begin position="99"/>
        <end position="112"/>
    </location>
</feature>
<evidence type="ECO:0000256" key="1">
    <source>
        <dbReference type="SAM" id="MobiDB-lite"/>
    </source>
</evidence>
<dbReference type="SMART" id="SM00717">
    <property type="entry name" value="SANT"/>
    <property type="match status" value="1"/>
</dbReference>
<dbReference type="AlphaFoldDB" id="C1FDA1"/>
<dbReference type="InterPro" id="IPR009057">
    <property type="entry name" value="Homeodomain-like_sf"/>
</dbReference>
<dbReference type="Pfam" id="PF15963">
    <property type="entry name" value="Myb_DNA-bind_7"/>
    <property type="match status" value="1"/>
</dbReference>
<dbReference type="eggNOG" id="KOG2009">
    <property type="taxonomic scope" value="Eukaryota"/>
</dbReference>
<organism evidence="3 4">
    <name type="scientific">Micromonas commoda (strain RCC299 / NOUM17 / CCMP2709)</name>
    <name type="common">Picoplanktonic green alga</name>
    <dbReference type="NCBI Taxonomy" id="296587"/>
    <lineage>
        <taxon>Eukaryota</taxon>
        <taxon>Viridiplantae</taxon>
        <taxon>Chlorophyta</taxon>
        <taxon>Mamiellophyceae</taxon>
        <taxon>Mamiellales</taxon>
        <taxon>Mamiellaceae</taxon>
        <taxon>Micromonas</taxon>
    </lineage>
</organism>
<evidence type="ECO:0000313" key="4">
    <source>
        <dbReference type="Proteomes" id="UP000002009"/>
    </source>
</evidence>
<protein>
    <submittedName>
        <fullName evidence="3">Transcription initiation factor TFIIIB, Bdp1 subunit</fullName>
    </submittedName>
</protein>
<dbReference type="Gene3D" id="1.10.10.60">
    <property type="entry name" value="Homeodomain-like"/>
    <property type="match status" value="1"/>
</dbReference>